<dbReference type="RefSeq" id="WP_323851583.1">
    <property type="nucleotide sequence ID" value="NZ_JACXBC010000074.1"/>
</dbReference>
<sequence>MSNEVCGYLEPALNLSSKTALLEFIGKSQLGIQAISRNQVYNYPADLLPDDDFFIFLIGDVPGYHNSTYLTDDYQYDPETVDIGFPVNPKERVDILIDTLLDIIKVTHATRMVVSITECEKIEAIKKIHIDELHAVIHADFDKYQAPPDTLYDIICI</sequence>
<gene>
    <name evidence="1" type="ORF">ID854_15995</name>
</gene>
<comment type="caution">
    <text evidence="1">The sequence shown here is derived from an EMBL/GenBank/DDBJ whole genome shotgun (WGS) entry which is preliminary data.</text>
</comment>
<protein>
    <submittedName>
        <fullName evidence="1">Uncharacterized protein</fullName>
    </submittedName>
</protein>
<reference evidence="1" key="2">
    <citation type="journal article" date="2024" name="Toxins">
        <title>Genome Sequence Analysis of Native Xenorhabdus Strains Isolated from Entomopathogenic Nematodes in Argentina.</title>
        <authorList>
            <person name="Palma L."/>
            <person name="Frizzo L."/>
            <person name="Kaiser S."/>
            <person name="Berry C."/>
            <person name="Caballero P."/>
            <person name="Bode H.B."/>
            <person name="Del Valle E.E."/>
        </authorList>
    </citation>
    <scope>NUCLEOTIDE SEQUENCE</scope>
    <source>
        <strain evidence="1">M</strain>
    </source>
</reference>
<proteinExistence type="predicted"/>
<accession>A0AAW3YWK6</accession>
<dbReference type="AlphaFoldDB" id="A0AAW3YWK6"/>
<evidence type="ECO:0000313" key="1">
    <source>
        <dbReference type="EMBL" id="MBD2801897.1"/>
    </source>
</evidence>
<organism evidence="1">
    <name type="scientific">Xenorhabdus szentirmaii</name>
    <dbReference type="NCBI Taxonomy" id="290112"/>
    <lineage>
        <taxon>Bacteria</taxon>
        <taxon>Pseudomonadati</taxon>
        <taxon>Pseudomonadota</taxon>
        <taxon>Gammaproteobacteria</taxon>
        <taxon>Enterobacterales</taxon>
        <taxon>Morganellaceae</taxon>
        <taxon>Xenorhabdus</taxon>
    </lineage>
</organism>
<reference evidence="1" key="1">
    <citation type="submission" date="2020-09" db="EMBL/GenBank/DDBJ databases">
        <authorList>
            <person name="Palma L."/>
            <person name="Caballero P."/>
            <person name="Berry C."/>
            <person name="Del Valle E."/>
        </authorList>
    </citation>
    <scope>NUCLEOTIDE SEQUENCE</scope>
    <source>
        <strain evidence="1">M</strain>
    </source>
</reference>
<dbReference type="EMBL" id="JACXBF010000414">
    <property type="protein sequence ID" value="MBD2801897.1"/>
    <property type="molecule type" value="Genomic_DNA"/>
</dbReference>
<name>A0AAW3YWK6_9GAMM</name>
<dbReference type="Proteomes" id="UP001193920">
    <property type="component" value="Unassembled WGS sequence"/>
</dbReference>